<comment type="similarity">
    <text evidence="1">Belongs to the sel-1 family.</text>
</comment>
<sequence>MNSDQFCNFHNKEDEFNTLINQIKNPDMKKIYQYFNFSYIDFSNNSKDIIMEKTITQTSYLQIFLGSSKFFTINMYPLKKKQTRINLAAYKQSATDIFTNVTICSEQKCLIIESINKNDFLAAINGIQAFFIDTSEGSNLSQEIKKEINSFTHYFKNYIQENDFFLTTIRPIGCYLIRRFYLTSNNFQDSSFFSFNHNKNTKENEFKTKFIEFFKNQSNLEKDQSNQIQDFVSNIEKDFENEEEEEINEEITYFDMNKFIEIKIIDGYHSVVFHVETMRVFLMKKLDYSINAKNNQREIDFCINYQNNCFMKFYGFVKSKKNDKIIYQFLCNNTLSSKVKYMNEFHLFPLIIRLFRGISYLHSHSLIHRDLHSLNILFDNDFRAYITDFETIRKINQENEQKDFFTYDFGKIQFASPEQMEGNPISFSTDIYSFGKIIEFIINNNPNNYFFPEIKNYLSNLYHICTKENPEERATLDEIKNCIHEILTYFYNKDQSYLYLILQNNQIDEMYHFLYENFLFSFKYKKIKKIDEFIIFNILNSIRCNNPNQLQSELFTNLGVFYYNNKEYDLARPCFELAAQLNNSDALNYLGIYYKKGINVDKNYNLSFQYFQRSAEQNNPAAYYNLGQAYYYGFGVEKNYSKAIEYYELSVKQDYVEAIIQLAYCYLTGVGVEVNLKKAIEYYEYLEPKNNFKALFNLGIIYFNGGDGIQKDYKKSKYYFEKSAEQNNSESYFYLGLQYYNGFGVDKNLNKAKECYEKASELNNLKATNNLGLMYLEGYGVTQDFEKAKEYFEIGAKQNDASSINNIGNIYNKTKNYKKAFQYYERAAQLGVAISLTNLGTLYLNGQGVEQDYLKALEYYEKAALQNEPTSYYNLGIMYEKGFGVDQSYEKARECYEKIENQNLPDVFYNLGQIYQLGLGVEKDLYKAKRYHEKAAKLGHAYSLFQIAILYYIDDGIEINYFLAKHYFDLAAEYNIPEAYVYLMRMYAYGEGVEKDFSKVSKYLELYCHSSLPANKPAAYFMLGSFYEDDEHQDYFKARSYLEISSEMNYPLAKCHLGLIHLNGLGVKKNYLKAIDYFEKSAIDNIPESFFYLGFIYENGKGVDIDILKAVEYYKKCADTKSYISILNSTDMDLDNSCYYRSNNDIGLIYITELQYQNIELASDYIKIAGLNEYPFGQNSLGLLHQYYKNFKGDSIHLFTKASKKNFFLSEFNLANLYEEEGNEKEAIKYYEKASIDEDEPFVFKGDVIHDERLEISKILIVCFTNLKLTQYYLQQQRINNARDYFIKAIFQPLFRLLYLLDDESYTFLFKYKIKNRKIIFSNLKYFIFKFPLFNFSNGNVNSETGWIKNKKGTNEIILESQYIVQKYKENKEFQETIKYIFDNMNKKNKFTLLLLSQNEIRIKSKNEEIERCLYFSNFLYYMIFKDIEQIKEEIDDVIDQLKTILFEPPYPILFGRMKLRPKKKEVEKKIKEINNLFYEGFGISLV</sequence>
<dbReference type="Pfam" id="PF00069">
    <property type="entry name" value="Pkinase"/>
    <property type="match status" value="1"/>
</dbReference>
<dbReference type="Proteomes" id="UP001470230">
    <property type="component" value="Unassembled WGS sequence"/>
</dbReference>
<dbReference type="Gene3D" id="1.10.510.10">
    <property type="entry name" value="Transferase(Phosphotransferase) domain 1"/>
    <property type="match status" value="1"/>
</dbReference>
<feature type="domain" description="Protein kinase" evidence="3">
    <location>
        <begin position="258"/>
        <end position="487"/>
    </location>
</feature>
<dbReference type="PROSITE" id="PS50011">
    <property type="entry name" value="PROTEIN_KINASE_DOM"/>
    <property type="match status" value="1"/>
</dbReference>
<reference evidence="4 5" key="1">
    <citation type="submission" date="2024-04" db="EMBL/GenBank/DDBJ databases">
        <title>Tritrichomonas musculus Genome.</title>
        <authorList>
            <person name="Alves-Ferreira E."/>
            <person name="Grigg M."/>
            <person name="Lorenzi H."/>
            <person name="Galac M."/>
        </authorList>
    </citation>
    <scope>NUCLEOTIDE SEQUENCE [LARGE SCALE GENOMIC DNA]</scope>
    <source>
        <strain evidence="4 5">EAF2021</strain>
    </source>
</reference>
<dbReference type="InterPro" id="IPR011990">
    <property type="entry name" value="TPR-like_helical_dom_sf"/>
</dbReference>
<dbReference type="InterPro" id="IPR019734">
    <property type="entry name" value="TPR_rpt"/>
</dbReference>
<dbReference type="InterPro" id="IPR050767">
    <property type="entry name" value="Sel1_AlgK"/>
</dbReference>
<evidence type="ECO:0000313" key="5">
    <source>
        <dbReference type="Proteomes" id="UP001470230"/>
    </source>
</evidence>
<dbReference type="Pfam" id="PF13181">
    <property type="entry name" value="TPR_8"/>
    <property type="match status" value="2"/>
</dbReference>
<gene>
    <name evidence="4" type="ORF">M9Y10_003173</name>
</gene>
<name>A0ABR2JP81_9EUKA</name>
<evidence type="ECO:0000313" key="4">
    <source>
        <dbReference type="EMBL" id="KAK8880497.1"/>
    </source>
</evidence>
<dbReference type="PANTHER" id="PTHR11102">
    <property type="entry name" value="SEL-1-LIKE PROTEIN"/>
    <property type="match status" value="1"/>
</dbReference>
<organism evidence="4 5">
    <name type="scientific">Tritrichomonas musculus</name>
    <dbReference type="NCBI Taxonomy" id="1915356"/>
    <lineage>
        <taxon>Eukaryota</taxon>
        <taxon>Metamonada</taxon>
        <taxon>Parabasalia</taxon>
        <taxon>Tritrichomonadida</taxon>
        <taxon>Tritrichomonadidae</taxon>
        <taxon>Tritrichomonas</taxon>
    </lineage>
</organism>
<dbReference type="PANTHER" id="PTHR11102:SF147">
    <property type="entry name" value="SEL1L ADAPTOR SUBUNIT OF ERAD E3 UBIQUITIN LIGASE"/>
    <property type="match status" value="1"/>
</dbReference>
<dbReference type="InterPro" id="IPR006597">
    <property type="entry name" value="Sel1-like"/>
</dbReference>
<dbReference type="PROSITE" id="PS50005">
    <property type="entry name" value="TPR"/>
    <property type="match status" value="2"/>
</dbReference>
<dbReference type="Gene3D" id="1.25.40.10">
    <property type="entry name" value="Tetratricopeptide repeat domain"/>
    <property type="match status" value="6"/>
</dbReference>
<protein>
    <recommendedName>
        <fullName evidence="3">Protein kinase domain-containing protein</fullName>
    </recommendedName>
</protein>
<evidence type="ECO:0000256" key="2">
    <source>
        <dbReference type="PROSITE-ProRule" id="PRU00339"/>
    </source>
</evidence>
<keyword evidence="5" id="KW-1185">Reference proteome</keyword>
<comment type="caution">
    <text evidence="4">The sequence shown here is derived from an EMBL/GenBank/DDBJ whole genome shotgun (WGS) entry which is preliminary data.</text>
</comment>
<feature type="repeat" description="TPR" evidence="2">
    <location>
        <begin position="552"/>
        <end position="585"/>
    </location>
</feature>
<dbReference type="SUPFAM" id="SSF56112">
    <property type="entry name" value="Protein kinase-like (PK-like)"/>
    <property type="match status" value="1"/>
</dbReference>
<accession>A0ABR2JP81</accession>
<evidence type="ECO:0000256" key="1">
    <source>
        <dbReference type="ARBA" id="ARBA00038101"/>
    </source>
</evidence>
<dbReference type="SMART" id="SM00028">
    <property type="entry name" value="TPR"/>
    <property type="match status" value="7"/>
</dbReference>
<dbReference type="SMART" id="SM00671">
    <property type="entry name" value="SEL1"/>
    <property type="match status" value="18"/>
</dbReference>
<dbReference type="InterPro" id="IPR000719">
    <property type="entry name" value="Prot_kinase_dom"/>
</dbReference>
<dbReference type="InterPro" id="IPR011009">
    <property type="entry name" value="Kinase-like_dom_sf"/>
</dbReference>
<keyword evidence="2" id="KW-0802">TPR repeat</keyword>
<dbReference type="Pfam" id="PF08238">
    <property type="entry name" value="Sel1"/>
    <property type="match status" value="14"/>
</dbReference>
<feature type="repeat" description="TPR" evidence="2">
    <location>
        <begin position="801"/>
        <end position="834"/>
    </location>
</feature>
<dbReference type="SUPFAM" id="SSF81901">
    <property type="entry name" value="HCP-like"/>
    <property type="match status" value="4"/>
</dbReference>
<proteinExistence type="inferred from homology"/>
<evidence type="ECO:0000259" key="3">
    <source>
        <dbReference type="PROSITE" id="PS50011"/>
    </source>
</evidence>
<dbReference type="EMBL" id="JAPFFF010000010">
    <property type="protein sequence ID" value="KAK8880497.1"/>
    <property type="molecule type" value="Genomic_DNA"/>
</dbReference>